<name>A0AAW2T6I2_SESRA</name>
<sequence length="67" mass="7715">MPVTCIRRLYLGYGSGGWVVRHCHHKPYPVQSEYVARMVNSKRRSVPGQYMIVSSPMRSEKIFGQSD</sequence>
<protein>
    <submittedName>
        <fullName evidence="1">Uncharacterized protein</fullName>
    </submittedName>
</protein>
<reference evidence="1" key="1">
    <citation type="submission" date="2020-06" db="EMBL/GenBank/DDBJ databases">
        <authorList>
            <person name="Li T."/>
            <person name="Hu X."/>
            <person name="Zhang T."/>
            <person name="Song X."/>
            <person name="Zhang H."/>
            <person name="Dai N."/>
            <person name="Sheng W."/>
            <person name="Hou X."/>
            <person name="Wei L."/>
        </authorList>
    </citation>
    <scope>NUCLEOTIDE SEQUENCE</scope>
    <source>
        <strain evidence="1">G02</strain>
        <tissue evidence="1">Leaf</tissue>
    </source>
</reference>
<dbReference type="AlphaFoldDB" id="A0AAW2T6I2"/>
<accession>A0AAW2T6I2</accession>
<organism evidence="1">
    <name type="scientific">Sesamum radiatum</name>
    <name type="common">Black benniseed</name>
    <dbReference type="NCBI Taxonomy" id="300843"/>
    <lineage>
        <taxon>Eukaryota</taxon>
        <taxon>Viridiplantae</taxon>
        <taxon>Streptophyta</taxon>
        <taxon>Embryophyta</taxon>
        <taxon>Tracheophyta</taxon>
        <taxon>Spermatophyta</taxon>
        <taxon>Magnoliopsida</taxon>
        <taxon>eudicotyledons</taxon>
        <taxon>Gunneridae</taxon>
        <taxon>Pentapetalae</taxon>
        <taxon>asterids</taxon>
        <taxon>lamiids</taxon>
        <taxon>Lamiales</taxon>
        <taxon>Pedaliaceae</taxon>
        <taxon>Sesamum</taxon>
    </lineage>
</organism>
<reference evidence="1" key="2">
    <citation type="journal article" date="2024" name="Plant">
        <title>Genomic evolution and insights into agronomic trait innovations of Sesamum species.</title>
        <authorList>
            <person name="Miao H."/>
            <person name="Wang L."/>
            <person name="Qu L."/>
            <person name="Liu H."/>
            <person name="Sun Y."/>
            <person name="Le M."/>
            <person name="Wang Q."/>
            <person name="Wei S."/>
            <person name="Zheng Y."/>
            <person name="Lin W."/>
            <person name="Duan Y."/>
            <person name="Cao H."/>
            <person name="Xiong S."/>
            <person name="Wang X."/>
            <person name="Wei L."/>
            <person name="Li C."/>
            <person name="Ma Q."/>
            <person name="Ju M."/>
            <person name="Zhao R."/>
            <person name="Li G."/>
            <person name="Mu C."/>
            <person name="Tian Q."/>
            <person name="Mei H."/>
            <person name="Zhang T."/>
            <person name="Gao T."/>
            <person name="Zhang H."/>
        </authorList>
    </citation>
    <scope>NUCLEOTIDE SEQUENCE</scope>
    <source>
        <strain evidence="1">G02</strain>
    </source>
</reference>
<proteinExistence type="predicted"/>
<gene>
    <name evidence="1" type="ORF">Sradi_2379600</name>
</gene>
<dbReference type="EMBL" id="JACGWJ010000009">
    <property type="protein sequence ID" value="KAL0400363.1"/>
    <property type="molecule type" value="Genomic_DNA"/>
</dbReference>
<evidence type="ECO:0000313" key="1">
    <source>
        <dbReference type="EMBL" id="KAL0400363.1"/>
    </source>
</evidence>
<comment type="caution">
    <text evidence="1">The sequence shown here is derived from an EMBL/GenBank/DDBJ whole genome shotgun (WGS) entry which is preliminary data.</text>
</comment>